<evidence type="ECO:0000313" key="4">
    <source>
        <dbReference type="EMBL" id="VDK80099.1"/>
    </source>
</evidence>
<feature type="coiled-coil region" evidence="1">
    <location>
        <begin position="4"/>
        <end position="31"/>
    </location>
</feature>
<feature type="domain" description="Nuclear anchorage protein 1 spectrin repeat" evidence="3">
    <location>
        <begin position="282"/>
        <end position="327"/>
    </location>
</feature>
<keyword evidence="1" id="KW-0175">Coiled coil</keyword>
<name>A0A3P6T9W8_9BILA</name>
<reference evidence="4 5" key="1">
    <citation type="submission" date="2018-11" db="EMBL/GenBank/DDBJ databases">
        <authorList>
            <consortium name="Pathogen Informatics"/>
        </authorList>
    </citation>
    <scope>NUCLEOTIDE SEQUENCE [LARGE SCALE GENOMIC DNA]</scope>
</reference>
<dbReference type="Pfam" id="PF24531">
    <property type="entry name" value="ANC1_spectrin"/>
    <property type="match status" value="1"/>
</dbReference>
<dbReference type="Pfam" id="PF24615">
    <property type="entry name" value="Spectrin_Anc-1_2"/>
    <property type="match status" value="1"/>
</dbReference>
<dbReference type="OrthoDB" id="5851525at2759"/>
<dbReference type="Proteomes" id="UP000271098">
    <property type="component" value="Unassembled WGS sequence"/>
</dbReference>
<evidence type="ECO:0000313" key="5">
    <source>
        <dbReference type="Proteomes" id="UP000271098"/>
    </source>
</evidence>
<dbReference type="AlphaFoldDB" id="A0A3P6T9W8"/>
<proteinExistence type="predicted"/>
<dbReference type="EMBL" id="UYRT01035331">
    <property type="protein sequence ID" value="VDK80099.1"/>
    <property type="molecule type" value="Genomic_DNA"/>
</dbReference>
<feature type="non-terminal residue" evidence="4">
    <location>
        <position position="327"/>
    </location>
</feature>
<organism evidence="4 5">
    <name type="scientific">Gongylonema pulchrum</name>
    <dbReference type="NCBI Taxonomy" id="637853"/>
    <lineage>
        <taxon>Eukaryota</taxon>
        <taxon>Metazoa</taxon>
        <taxon>Ecdysozoa</taxon>
        <taxon>Nematoda</taxon>
        <taxon>Chromadorea</taxon>
        <taxon>Rhabditida</taxon>
        <taxon>Spirurina</taxon>
        <taxon>Spiruromorpha</taxon>
        <taxon>Spiruroidea</taxon>
        <taxon>Gongylonematidae</taxon>
        <taxon>Gongylonema</taxon>
    </lineage>
</organism>
<accession>A0A3P6T9W8</accession>
<evidence type="ECO:0000259" key="3">
    <source>
        <dbReference type="Pfam" id="PF24615"/>
    </source>
</evidence>
<feature type="coiled-coil region" evidence="1">
    <location>
        <begin position="135"/>
        <end position="162"/>
    </location>
</feature>
<gene>
    <name evidence="4" type="ORF">GPUH_LOCUS9973</name>
</gene>
<evidence type="ECO:0000259" key="2">
    <source>
        <dbReference type="Pfam" id="PF24531"/>
    </source>
</evidence>
<dbReference type="InterPro" id="IPR057133">
    <property type="entry name" value="Spectrin_Anc-1_2"/>
</dbReference>
<sequence length="327" mass="36435">MAQAKEQEQLRDGVEQKLDEISKRCDDLQSNRYIAAQELVIATEDVACLRSLLEQIPMVQIESITQRQAKEQLAKRADTVKNQIRNLLIPLEKDVRKEQELMRDLHEMLSTLTAIGDDVIAIDPNVEPSEKLENIGELAENLRQLKGKAEKLEEKLRIAEGLVKRAPVTDDLSARVTQLQNALADKSQLLTMRIKLQAIAPEISLITESIQNRVNEIEQSPVQTVAEQNATLSELEAKKRQLVSLVENIPPGDEGNEMRERSNWQLSQLNDLLARLAAAVGEKLAALAAFNATKDEVEAQIASLPIVADDQIATATVHGLDNRLQDL</sequence>
<feature type="domain" description="Nuclear anchorage protein 1 spectrin repeat" evidence="2">
    <location>
        <begin position="6"/>
        <end position="101"/>
    </location>
</feature>
<keyword evidence="5" id="KW-1185">Reference proteome</keyword>
<dbReference type="InterPro" id="IPR057132">
    <property type="entry name" value="ANC1_spectrin_dom"/>
</dbReference>
<protein>
    <submittedName>
        <fullName evidence="4">Uncharacterized protein</fullName>
    </submittedName>
</protein>
<evidence type="ECO:0000256" key="1">
    <source>
        <dbReference type="SAM" id="Coils"/>
    </source>
</evidence>